<keyword evidence="6" id="KW-0418">Kinase</keyword>
<name>A0A6D2HSN3_9BRAS</name>
<evidence type="ECO:0000256" key="12">
    <source>
        <dbReference type="PROSITE-ProRule" id="PRU10141"/>
    </source>
</evidence>
<sequence length="341" mass="37850">MPGDCRLIQFDVIAEATNHFSESNIIGKGGYGVVYKGVFADGQGIAVKTLICLSRHGIQGFRNEVALISRVQHNNLVRLLGYCDNEDHKILVYEFLENSSLNKYIFDSARSPIILEWEDRLKIINGIARGLLYLHQDSRYRIIHLDLKPDNVLLGKDLVPKISDFGMAETLRNNETEANATTTAGTFGYMAPEYQSHGIFSAKSDVFSYGVMILEIVSGKKNRDYPKQNDGDQLLSVIWNNWSQGKGLEIVDSVIMNSPFGSKTELQIIRCIQIGLLCVQVDAEDRPTMSSVVLMLGTETVEIGQPKSPVETASSSSSSRQGQEFESSTINQITVSVFDAR</sequence>
<evidence type="ECO:0000256" key="10">
    <source>
        <dbReference type="ARBA" id="ARBA00047899"/>
    </source>
</evidence>
<dbReference type="Pfam" id="PF00069">
    <property type="entry name" value="Pkinase"/>
    <property type="match status" value="1"/>
</dbReference>
<dbReference type="SUPFAM" id="SSF56112">
    <property type="entry name" value="Protein kinase-like (PK-like)"/>
    <property type="match status" value="1"/>
</dbReference>
<reference evidence="16" key="1">
    <citation type="submission" date="2020-01" db="EMBL/GenBank/DDBJ databases">
        <authorList>
            <person name="Mishra B."/>
        </authorList>
    </citation>
    <scope>NUCLEOTIDE SEQUENCE [LARGE SCALE GENOMIC DNA]</scope>
</reference>
<keyword evidence="9" id="KW-0325">Glycoprotein</keyword>
<keyword evidence="8" id="KW-1015">Disulfide bond</keyword>
<dbReference type="Gene3D" id="3.30.200.20">
    <property type="entry name" value="Phosphorylase Kinase, domain 1"/>
    <property type="match status" value="1"/>
</dbReference>
<accession>A0A6D2HSN3</accession>
<evidence type="ECO:0000256" key="9">
    <source>
        <dbReference type="ARBA" id="ARBA00023180"/>
    </source>
</evidence>
<evidence type="ECO:0000256" key="11">
    <source>
        <dbReference type="ARBA" id="ARBA00048679"/>
    </source>
</evidence>
<feature type="region of interest" description="Disordered" evidence="14">
    <location>
        <begin position="305"/>
        <end position="327"/>
    </location>
</feature>
<evidence type="ECO:0000256" key="1">
    <source>
        <dbReference type="ARBA" id="ARBA00012513"/>
    </source>
</evidence>
<evidence type="ECO:0000256" key="3">
    <source>
        <dbReference type="ARBA" id="ARBA00022679"/>
    </source>
</evidence>
<comment type="similarity">
    <text evidence="13">Belongs to the protein kinase superfamily.</text>
</comment>
<dbReference type="PANTHER" id="PTHR27002:SF150">
    <property type="entry name" value="RECEPTOR-LIKE SERINE_THREONINE-PROTEIN KINASE SD1-8"/>
    <property type="match status" value="1"/>
</dbReference>
<keyword evidence="7 12" id="KW-0067">ATP-binding</keyword>
<evidence type="ECO:0000256" key="2">
    <source>
        <dbReference type="ARBA" id="ARBA00022527"/>
    </source>
</evidence>
<dbReference type="InterPro" id="IPR008271">
    <property type="entry name" value="Ser/Thr_kinase_AS"/>
</dbReference>
<organism evidence="16 17">
    <name type="scientific">Microthlaspi erraticum</name>
    <dbReference type="NCBI Taxonomy" id="1685480"/>
    <lineage>
        <taxon>Eukaryota</taxon>
        <taxon>Viridiplantae</taxon>
        <taxon>Streptophyta</taxon>
        <taxon>Embryophyta</taxon>
        <taxon>Tracheophyta</taxon>
        <taxon>Spermatophyta</taxon>
        <taxon>Magnoliopsida</taxon>
        <taxon>eudicotyledons</taxon>
        <taxon>Gunneridae</taxon>
        <taxon>Pentapetalae</taxon>
        <taxon>rosids</taxon>
        <taxon>malvids</taxon>
        <taxon>Brassicales</taxon>
        <taxon>Brassicaceae</taxon>
        <taxon>Coluteocarpeae</taxon>
        <taxon>Microthlaspi</taxon>
    </lineage>
</organism>
<dbReference type="SMART" id="SM00220">
    <property type="entry name" value="S_TKc"/>
    <property type="match status" value="1"/>
</dbReference>
<keyword evidence="5 12" id="KW-0547">Nucleotide-binding</keyword>
<keyword evidence="2 13" id="KW-0723">Serine/threonine-protein kinase</keyword>
<protein>
    <recommendedName>
        <fullName evidence="1">non-specific serine/threonine protein kinase</fullName>
        <ecNumber evidence="1">2.7.11.1</ecNumber>
    </recommendedName>
</protein>
<evidence type="ECO:0000259" key="15">
    <source>
        <dbReference type="PROSITE" id="PS50011"/>
    </source>
</evidence>
<dbReference type="FunFam" id="1.10.510.10:FF:000060">
    <property type="entry name" value="G-type lectin S-receptor-like serine/threonine-protein kinase"/>
    <property type="match status" value="1"/>
</dbReference>
<dbReference type="PROSITE" id="PS50011">
    <property type="entry name" value="PROTEIN_KINASE_DOM"/>
    <property type="match status" value="1"/>
</dbReference>
<evidence type="ECO:0000313" key="16">
    <source>
        <dbReference type="EMBL" id="CAA7018703.1"/>
    </source>
</evidence>
<evidence type="ECO:0000256" key="5">
    <source>
        <dbReference type="ARBA" id="ARBA00022741"/>
    </source>
</evidence>
<keyword evidence="3" id="KW-0808">Transferase</keyword>
<keyword evidence="17" id="KW-1185">Reference proteome</keyword>
<dbReference type="EC" id="2.7.11.1" evidence="1"/>
<dbReference type="PROSITE" id="PS00107">
    <property type="entry name" value="PROTEIN_KINASE_ATP"/>
    <property type="match status" value="1"/>
</dbReference>
<dbReference type="PANTHER" id="PTHR27002">
    <property type="entry name" value="RECEPTOR-LIKE SERINE/THREONINE-PROTEIN KINASE SD1-8"/>
    <property type="match status" value="1"/>
</dbReference>
<dbReference type="InterPro" id="IPR011009">
    <property type="entry name" value="Kinase-like_dom_sf"/>
</dbReference>
<feature type="binding site" evidence="12">
    <location>
        <position position="48"/>
    </location>
    <ligand>
        <name>ATP</name>
        <dbReference type="ChEBI" id="CHEBI:30616"/>
    </ligand>
</feature>
<evidence type="ECO:0000256" key="7">
    <source>
        <dbReference type="ARBA" id="ARBA00022840"/>
    </source>
</evidence>
<gene>
    <name evidence="16" type="ORF">MERR_LOCUS5938</name>
</gene>
<keyword evidence="4" id="KW-0732">Signal</keyword>
<evidence type="ECO:0000256" key="13">
    <source>
        <dbReference type="RuleBase" id="RU000304"/>
    </source>
</evidence>
<dbReference type="GO" id="GO:0005886">
    <property type="term" value="C:plasma membrane"/>
    <property type="evidence" value="ECO:0007669"/>
    <property type="project" value="TreeGrafter"/>
</dbReference>
<dbReference type="Gene3D" id="1.10.510.10">
    <property type="entry name" value="Transferase(Phosphotransferase) domain 1"/>
    <property type="match status" value="1"/>
</dbReference>
<comment type="caution">
    <text evidence="16">The sequence shown here is derived from an EMBL/GenBank/DDBJ whole genome shotgun (WGS) entry which is preliminary data.</text>
</comment>
<dbReference type="AlphaFoldDB" id="A0A6D2HSN3"/>
<evidence type="ECO:0000313" key="17">
    <source>
        <dbReference type="Proteomes" id="UP000467841"/>
    </source>
</evidence>
<dbReference type="EMBL" id="CACVBM020000410">
    <property type="protein sequence ID" value="CAA7018703.1"/>
    <property type="molecule type" value="Genomic_DNA"/>
</dbReference>
<evidence type="ECO:0000256" key="6">
    <source>
        <dbReference type="ARBA" id="ARBA00022777"/>
    </source>
</evidence>
<dbReference type="OrthoDB" id="4062651at2759"/>
<comment type="catalytic activity">
    <reaction evidence="11">
        <text>L-seryl-[protein] + ATP = O-phospho-L-seryl-[protein] + ADP + H(+)</text>
        <dbReference type="Rhea" id="RHEA:17989"/>
        <dbReference type="Rhea" id="RHEA-COMP:9863"/>
        <dbReference type="Rhea" id="RHEA-COMP:11604"/>
        <dbReference type="ChEBI" id="CHEBI:15378"/>
        <dbReference type="ChEBI" id="CHEBI:29999"/>
        <dbReference type="ChEBI" id="CHEBI:30616"/>
        <dbReference type="ChEBI" id="CHEBI:83421"/>
        <dbReference type="ChEBI" id="CHEBI:456216"/>
        <dbReference type="EC" id="2.7.11.1"/>
    </reaction>
</comment>
<comment type="catalytic activity">
    <reaction evidence="10">
        <text>L-threonyl-[protein] + ATP = O-phospho-L-threonyl-[protein] + ADP + H(+)</text>
        <dbReference type="Rhea" id="RHEA:46608"/>
        <dbReference type="Rhea" id="RHEA-COMP:11060"/>
        <dbReference type="Rhea" id="RHEA-COMP:11605"/>
        <dbReference type="ChEBI" id="CHEBI:15378"/>
        <dbReference type="ChEBI" id="CHEBI:30013"/>
        <dbReference type="ChEBI" id="CHEBI:30616"/>
        <dbReference type="ChEBI" id="CHEBI:61977"/>
        <dbReference type="ChEBI" id="CHEBI:456216"/>
        <dbReference type="EC" id="2.7.11.1"/>
    </reaction>
</comment>
<evidence type="ECO:0000256" key="4">
    <source>
        <dbReference type="ARBA" id="ARBA00022729"/>
    </source>
</evidence>
<dbReference type="InterPro" id="IPR000719">
    <property type="entry name" value="Prot_kinase_dom"/>
</dbReference>
<dbReference type="InterPro" id="IPR017441">
    <property type="entry name" value="Protein_kinase_ATP_BS"/>
</dbReference>
<evidence type="ECO:0000256" key="8">
    <source>
        <dbReference type="ARBA" id="ARBA00023157"/>
    </source>
</evidence>
<dbReference type="GO" id="GO:0005524">
    <property type="term" value="F:ATP binding"/>
    <property type="evidence" value="ECO:0007669"/>
    <property type="project" value="UniProtKB-UniRule"/>
</dbReference>
<dbReference type="PROSITE" id="PS00108">
    <property type="entry name" value="PROTEIN_KINASE_ST"/>
    <property type="match status" value="1"/>
</dbReference>
<dbReference type="GO" id="GO:0004674">
    <property type="term" value="F:protein serine/threonine kinase activity"/>
    <property type="evidence" value="ECO:0007669"/>
    <property type="project" value="UniProtKB-KW"/>
</dbReference>
<feature type="domain" description="Protein kinase" evidence="15">
    <location>
        <begin position="20"/>
        <end position="301"/>
    </location>
</feature>
<evidence type="ECO:0000256" key="14">
    <source>
        <dbReference type="SAM" id="MobiDB-lite"/>
    </source>
</evidence>
<dbReference type="Proteomes" id="UP000467841">
    <property type="component" value="Unassembled WGS sequence"/>
</dbReference>
<dbReference type="FunFam" id="3.30.200.20:FF:000162">
    <property type="entry name" value="Adenine nucleotide alpha hydrolase-like domain kinase"/>
    <property type="match status" value="1"/>
</dbReference>
<proteinExistence type="inferred from homology"/>